<keyword evidence="2" id="KW-0808">Transferase</keyword>
<sequence length="392" mass="45625">MYSKANGRNIFWGKTAVIVCHDVMFGPPHELRDYLLRHDIKSLIFIGHQNRSLPDNPVKSSYVEVYEDKVLVHKHSAPEIRLAEGIAYIRDFLLTWLWVIRYSRGTIQYFIGVGNLNALNGLLFCVFGKVKHSMYYVIDYIPERFDNPLMNFFYHRVDYTCARFCTRTWNYALGMVKARSQKWHRQFANQDIVPNGITMRKKLPGLDKKNFHGLVYLGSLVEQQGILFVIEAMRQLVQQIPTIKLKIIGMGPLEKTLKRRIHEYNLEKHIQMTGFIPDPYEVDKITSQASLGVAMYQPNAGFVAYTEPGKVKRYLACGVPVIMTDVSPLAHEIVKHTCGFCCAYDIDAFVKMVTSFFTHKDKIEQYRKNSLRYVRQFQWDIIFTRAFHFHGS</sequence>
<evidence type="ECO:0000259" key="3">
    <source>
        <dbReference type="Pfam" id="PF00534"/>
    </source>
</evidence>
<dbReference type="EMBL" id="MFIZ01000033">
    <property type="protein sequence ID" value="OGG11309.1"/>
    <property type="molecule type" value="Genomic_DNA"/>
</dbReference>
<protein>
    <recommendedName>
        <fullName evidence="3">Glycosyl transferase family 1 domain-containing protein</fullName>
    </recommendedName>
</protein>
<feature type="domain" description="Glycosyl transferase family 1" evidence="3">
    <location>
        <begin position="214"/>
        <end position="370"/>
    </location>
</feature>
<dbReference type="SUPFAM" id="SSF53756">
    <property type="entry name" value="UDP-Glycosyltransferase/glycogen phosphorylase"/>
    <property type="match status" value="1"/>
</dbReference>
<gene>
    <name evidence="4" type="ORF">A2Z00_02415</name>
</gene>
<comment type="caution">
    <text evidence="4">The sequence shown here is derived from an EMBL/GenBank/DDBJ whole genome shotgun (WGS) entry which is preliminary data.</text>
</comment>
<dbReference type="STRING" id="1798370.A2Z00_02415"/>
<dbReference type="PANTHER" id="PTHR12526:SF629">
    <property type="entry name" value="TEICHURONIC ACID BIOSYNTHESIS GLYCOSYLTRANSFERASE TUAH-RELATED"/>
    <property type="match status" value="1"/>
</dbReference>
<evidence type="ECO:0000313" key="5">
    <source>
        <dbReference type="Proteomes" id="UP000177268"/>
    </source>
</evidence>
<name>A0A1F5ZFP2_9BACT</name>
<organism evidence="4 5">
    <name type="scientific">Candidatus Gottesmanbacteria bacterium RBG_13_45_10</name>
    <dbReference type="NCBI Taxonomy" id="1798370"/>
    <lineage>
        <taxon>Bacteria</taxon>
        <taxon>Candidatus Gottesmaniibacteriota</taxon>
    </lineage>
</organism>
<evidence type="ECO:0000256" key="1">
    <source>
        <dbReference type="ARBA" id="ARBA00022676"/>
    </source>
</evidence>
<dbReference type="AlphaFoldDB" id="A0A1F5ZFP2"/>
<dbReference type="InterPro" id="IPR001296">
    <property type="entry name" value="Glyco_trans_1"/>
</dbReference>
<dbReference type="PANTHER" id="PTHR12526">
    <property type="entry name" value="GLYCOSYLTRANSFERASE"/>
    <property type="match status" value="1"/>
</dbReference>
<evidence type="ECO:0000313" key="4">
    <source>
        <dbReference type="EMBL" id="OGG11309.1"/>
    </source>
</evidence>
<dbReference type="Proteomes" id="UP000177268">
    <property type="component" value="Unassembled WGS sequence"/>
</dbReference>
<evidence type="ECO:0000256" key="2">
    <source>
        <dbReference type="ARBA" id="ARBA00022679"/>
    </source>
</evidence>
<dbReference type="GO" id="GO:0016757">
    <property type="term" value="F:glycosyltransferase activity"/>
    <property type="evidence" value="ECO:0007669"/>
    <property type="project" value="UniProtKB-KW"/>
</dbReference>
<dbReference type="Gene3D" id="3.40.50.2000">
    <property type="entry name" value="Glycogen Phosphorylase B"/>
    <property type="match status" value="1"/>
</dbReference>
<accession>A0A1F5ZFP2</accession>
<keyword evidence="1" id="KW-0328">Glycosyltransferase</keyword>
<dbReference type="Pfam" id="PF00534">
    <property type="entry name" value="Glycos_transf_1"/>
    <property type="match status" value="1"/>
</dbReference>
<proteinExistence type="predicted"/>
<reference evidence="4 5" key="1">
    <citation type="journal article" date="2016" name="Nat. Commun.">
        <title>Thousands of microbial genomes shed light on interconnected biogeochemical processes in an aquifer system.</title>
        <authorList>
            <person name="Anantharaman K."/>
            <person name="Brown C.T."/>
            <person name="Hug L.A."/>
            <person name="Sharon I."/>
            <person name="Castelle C.J."/>
            <person name="Probst A.J."/>
            <person name="Thomas B.C."/>
            <person name="Singh A."/>
            <person name="Wilkins M.J."/>
            <person name="Karaoz U."/>
            <person name="Brodie E.L."/>
            <person name="Williams K.H."/>
            <person name="Hubbard S.S."/>
            <person name="Banfield J.F."/>
        </authorList>
    </citation>
    <scope>NUCLEOTIDE SEQUENCE [LARGE SCALE GENOMIC DNA]</scope>
</reference>